<keyword evidence="5" id="KW-0349">Heme</keyword>
<dbReference type="SUPFAM" id="SSF48264">
    <property type="entry name" value="Cytochrome P450"/>
    <property type="match status" value="1"/>
</dbReference>
<evidence type="ECO:0000256" key="4">
    <source>
        <dbReference type="ARBA" id="ARBA00023004"/>
    </source>
</evidence>
<name>A0ABN7RSM7_OIKDI</name>
<accession>A0ABN7RSM7</accession>
<evidence type="ECO:0000313" key="6">
    <source>
        <dbReference type="EMBL" id="CAG5085165.1"/>
    </source>
</evidence>
<evidence type="ECO:0000256" key="5">
    <source>
        <dbReference type="RuleBase" id="RU000461"/>
    </source>
</evidence>
<evidence type="ECO:0000256" key="2">
    <source>
        <dbReference type="ARBA" id="ARBA00010617"/>
    </source>
</evidence>
<comment type="cofactor">
    <cofactor evidence="1">
        <name>heme</name>
        <dbReference type="ChEBI" id="CHEBI:30413"/>
    </cofactor>
</comment>
<reference evidence="6 7" key="1">
    <citation type="submission" date="2021-04" db="EMBL/GenBank/DDBJ databases">
        <authorList>
            <person name="Bliznina A."/>
        </authorList>
    </citation>
    <scope>NUCLEOTIDE SEQUENCE [LARGE SCALE GENOMIC DNA]</scope>
</reference>
<dbReference type="InterPro" id="IPR001128">
    <property type="entry name" value="Cyt_P450"/>
</dbReference>
<sequence length="542" mass="62590">MDNLREKLLFFIFERDRKKLVYEVGAVAGLYAVCKVPHFILKYTLLHPIPTYDFPQTRDENFKVLQKGLDEGKLPRIFRPRLFPGSTFSDMFIITDFEIMKEAFAKREISNRQFSEKVVLCIKDTLRRRNYHSVPRSILDENDQLLKNGAGDLAGTAEGPYDHFHKKFRAQWHDTMKRLVGKNRITEIIQSSAENACIQLKRLGSSPSGMDPRRVFMNGSINVTSGFAYGKNYDFEDPEFKQIAEYIDSYFVGIFHYNMKAVCDNMVPLWDTNREKLSHSNLYCELWRKTPVRHMEDAIPLFHAYVFKMIKEQRKLLDPANPRNFLDTLLIDASNDPEWGYFTIACTIVAIFLGASDTLANTMTWLSMVLADHPEVQKKMFEEIKAARSIDTDLKKENCPLTRSILLESRRLNPVTDTLIHIVSEDTKVKGFTFPKNSQILGSLTAVMHDPKNFPEPSKFIPDRFIDENGEFVNNPKVCGFSVGLRNCIGKSLAIEEYFAFATSMVENFEIKRLAGNMDIEAHPFLRIPKDDVRLQFIPRKK</sequence>
<dbReference type="Gene3D" id="1.10.630.10">
    <property type="entry name" value="Cytochrome P450"/>
    <property type="match status" value="1"/>
</dbReference>
<dbReference type="InterPro" id="IPR036396">
    <property type="entry name" value="Cyt_P450_sf"/>
</dbReference>
<dbReference type="PRINTS" id="PR00463">
    <property type="entry name" value="EP450I"/>
</dbReference>
<evidence type="ECO:0000313" key="7">
    <source>
        <dbReference type="Proteomes" id="UP001158576"/>
    </source>
</evidence>
<dbReference type="PANTHER" id="PTHR24300:SF397">
    <property type="entry name" value="CYTOCHROME P450 2U1"/>
    <property type="match status" value="1"/>
</dbReference>
<keyword evidence="4 5" id="KW-0408">Iron</keyword>
<protein>
    <submittedName>
        <fullName evidence="6">Oidioi.mRNA.OKI2018_I69.PAR.g10826.t1.cds</fullName>
    </submittedName>
</protein>
<dbReference type="InterPro" id="IPR050182">
    <property type="entry name" value="Cytochrome_P450_fam2"/>
</dbReference>
<dbReference type="PRINTS" id="PR00385">
    <property type="entry name" value="P450"/>
</dbReference>
<organism evidence="6 7">
    <name type="scientific">Oikopleura dioica</name>
    <name type="common">Tunicate</name>
    <dbReference type="NCBI Taxonomy" id="34765"/>
    <lineage>
        <taxon>Eukaryota</taxon>
        <taxon>Metazoa</taxon>
        <taxon>Chordata</taxon>
        <taxon>Tunicata</taxon>
        <taxon>Appendicularia</taxon>
        <taxon>Copelata</taxon>
        <taxon>Oikopleuridae</taxon>
        <taxon>Oikopleura</taxon>
    </lineage>
</organism>
<keyword evidence="5" id="KW-0560">Oxidoreductase</keyword>
<keyword evidence="3 5" id="KW-0479">Metal-binding</keyword>
<dbReference type="Pfam" id="PF00067">
    <property type="entry name" value="p450"/>
    <property type="match status" value="1"/>
</dbReference>
<dbReference type="InterPro" id="IPR017972">
    <property type="entry name" value="Cyt_P450_CS"/>
</dbReference>
<dbReference type="EMBL" id="OU015568">
    <property type="protein sequence ID" value="CAG5085165.1"/>
    <property type="molecule type" value="Genomic_DNA"/>
</dbReference>
<keyword evidence="5" id="KW-0503">Monooxygenase</keyword>
<gene>
    <name evidence="6" type="ORF">OKIOD_LOCUS2384</name>
</gene>
<dbReference type="PROSITE" id="PS00086">
    <property type="entry name" value="CYTOCHROME_P450"/>
    <property type="match status" value="1"/>
</dbReference>
<dbReference type="PANTHER" id="PTHR24300">
    <property type="entry name" value="CYTOCHROME P450 508A4-RELATED"/>
    <property type="match status" value="1"/>
</dbReference>
<dbReference type="InterPro" id="IPR002401">
    <property type="entry name" value="Cyt_P450_E_grp-I"/>
</dbReference>
<evidence type="ECO:0000256" key="3">
    <source>
        <dbReference type="ARBA" id="ARBA00022723"/>
    </source>
</evidence>
<dbReference type="Proteomes" id="UP001158576">
    <property type="component" value="Chromosome PAR"/>
</dbReference>
<keyword evidence="7" id="KW-1185">Reference proteome</keyword>
<evidence type="ECO:0000256" key="1">
    <source>
        <dbReference type="ARBA" id="ARBA00001971"/>
    </source>
</evidence>
<proteinExistence type="inferred from homology"/>
<comment type="similarity">
    <text evidence="2 5">Belongs to the cytochrome P450 family.</text>
</comment>